<reference evidence="1 2" key="1">
    <citation type="submission" date="2019-05" db="EMBL/GenBank/DDBJ databases">
        <title>We sequenced the genome of Paenibacillus hemerocallicola KCTC 33185 for further insight into its adaptation and study the phylogeny of Paenibacillus.</title>
        <authorList>
            <person name="Narsing Rao M.P."/>
        </authorList>
    </citation>
    <scope>NUCLEOTIDE SEQUENCE [LARGE SCALE GENOMIC DNA]</scope>
    <source>
        <strain evidence="1 2">KCTC 33185</strain>
    </source>
</reference>
<accession>A0A5C4T7S5</accession>
<name>A0A5C4T7S5_9BACL</name>
<dbReference type="AlphaFoldDB" id="A0A5C4T7S5"/>
<sequence length="44" mass="5077">MRQLQIFLAAVIGQKVRYWVEGGVDESFPAQARARKIEIMNKDL</sequence>
<organism evidence="1 2">
    <name type="scientific">Paenibacillus hemerocallicola</name>
    <dbReference type="NCBI Taxonomy" id="1172614"/>
    <lineage>
        <taxon>Bacteria</taxon>
        <taxon>Bacillati</taxon>
        <taxon>Bacillota</taxon>
        <taxon>Bacilli</taxon>
        <taxon>Bacillales</taxon>
        <taxon>Paenibacillaceae</taxon>
        <taxon>Paenibacillus</taxon>
    </lineage>
</organism>
<dbReference type="Pfam" id="PF11518">
    <property type="entry name" value="DUF3221"/>
    <property type="match status" value="1"/>
</dbReference>
<comment type="caution">
    <text evidence="1">The sequence shown here is derived from an EMBL/GenBank/DDBJ whole genome shotgun (WGS) entry which is preliminary data.</text>
</comment>
<dbReference type="OrthoDB" id="2625519at2"/>
<evidence type="ECO:0000313" key="2">
    <source>
        <dbReference type="Proteomes" id="UP000307943"/>
    </source>
</evidence>
<dbReference type="InterPro" id="IPR021598">
    <property type="entry name" value="DUF3221"/>
</dbReference>
<dbReference type="RefSeq" id="WP_139604030.1">
    <property type="nucleotide sequence ID" value="NZ_VDCQ01000029.1"/>
</dbReference>
<dbReference type="EMBL" id="VDCQ01000029">
    <property type="protein sequence ID" value="TNJ64437.1"/>
    <property type="molecule type" value="Genomic_DNA"/>
</dbReference>
<evidence type="ECO:0000313" key="1">
    <source>
        <dbReference type="EMBL" id="TNJ64437.1"/>
    </source>
</evidence>
<protein>
    <submittedName>
        <fullName evidence="1">DUF3221 domain-containing protein</fullName>
    </submittedName>
</protein>
<gene>
    <name evidence="1" type="ORF">FE784_20155</name>
</gene>
<dbReference type="Proteomes" id="UP000307943">
    <property type="component" value="Unassembled WGS sequence"/>
</dbReference>
<keyword evidence="2" id="KW-1185">Reference proteome</keyword>
<proteinExistence type="predicted"/>